<dbReference type="EMBL" id="BAAABX010000065">
    <property type="protein sequence ID" value="GAA0431198.1"/>
    <property type="molecule type" value="Genomic_DNA"/>
</dbReference>
<comment type="caution">
    <text evidence="1">The sequence shown here is derived from an EMBL/GenBank/DDBJ whole genome shotgun (WGS) entry which is preliminary data.</text>
</comment>
<reference evidence="1 2" key="1">
    <citation type="journal article" date="2019" name="Int. J. Syst. Evol. Microbiol.">
        <title>The Global Catalogue of Microorganisms (GCM) 10K type strain sequencing project: providing services to taxonomists for standard genome sequencing and annotation.</title>
        <authorList>
            <consortium name="The Broad Institute Genomics Platform"/>
            <consortium name="The Broad Institute Genome Sequencing Center for Infectious Disease"/>
            <person name="Wu L."/>
            <person name="Ma J."/>
        </authorList>
    </citation>
    <scope>NUCLEOTIDE SEQUENCE [LARGE SCALE GENOMIC DNA]</scope>
    <source>
        <strain evidence="1 2">JCM 4788</strain>
    </source>
</reference>
<keyword evidence="2" id="KW-1185">Reference proteome</keyword>
<protein>
    <submittedName>
        <fullName evidence="1">Uncharacterized protein</fullName>
    </submittedName>
</protein>
<evidence type="ECO:0000313" key="2">
    <source>
        <dbReference type="Proteomes" id="UP001500879"/>
    </source>
</evidence>
<sequence>MSAHLERFPEVTPSWAARCCVCNRETGAPVPVGYIPSASGSGYTRYACPEHATDAGPHPDDIIRNR</sequence>
<evidence type="ECO:0000313" key="1">
    <source>
        <dbReference type="EMBL" id="GAA0431198.1"/>
    </source>
</evidence>
<organism evidence="1 2">
    <name type="scientific">Streptomyces luteireticuli</name>
    <dbReference type="NCBI Taxonomy" id="173858"/>
    <lineage>
        <taxon>Bacteria</taxon>
        <taxon>Bacillati</taxon>
        <taxon>Actinomycetota</taxon>
        <taxon>Actinomycetes</taxon>
        <taxon>Kitasatosporales</taxon>
        <taxon>Streptomycetaceae</taxon>
        <taxon>Streptomyces</taxon>
    </lineage>
</organism>
<proteinExistence type="predicted"/>
<accession>A0ABN0Z3B1</accession>
<name>A0ABN0Z3B1_9ACTN</name>
<gene>
    <name evidence="1" type="ORF">GCM10010357_61070</name>
</gene>
<dbReference type="Proteomes" id="UP001500879">
    <property type="component" value="Unassembled WGS sequence"/>
</dbReference>